<dbReference type="Pfam" id="PF00957">
    <property type="entry name" value="Synaptobrevin"/>
    <property type="match status" value="1"/>
</dbReference>
<evidence type="ECO:0000256" key="2">
    <source>
        <dbReference type="SAM" id="MobiDB-lite"/>
    </source>
</evidence>
<dbReference type="SUPFAM" id="SSF58038">
    <property type="entry name" value="SNARE fusion complex"/>
    <property type="match status" value="1"/>
</dbReference>
<evidence type="ECO:0000313" key="5">
    <source>
        <dbReference type="EMBL" id="CAE7863311.1"/>
    </source>
</evidence>
<dbReference type="OrthoDB" id="447251at2759"/>
<evidence type="ECO:0000256" key="3">
    <source>
        <dbReference type="SAM" id="Phobius"/>
    </source>
</evidence>
<dbReference type="Pfam" id="PF12314">
    <property type="entry name" value="IMCp"/>
    <property type="match status" value="2"/>
</dbReference>
<dbReference type="Proteomes" id="UP000601435">
    <property type="component" value="Unassembled WGS sequence"/>
</dbReference>
<evidence type="ECO:0000313" key="6">
    <source>
        <dbReference type="Proteomes" id="UP000601435"/>
    </source>
</evidence>
<dbReference type="Gene3D" id="3.30.450.20">
    <property type="entry name" value="PAS domain"/>
    <property type="match status" value="1"/>
</dbReference>
<sequence>MAATAESRSYGRSMAKAMAHFKDSNFSGFCEALAVGSLQDASISVTLAQPEEPDCPLVGVSKVASASFAIHRPWGVGDLQSGPRVAAGERLERLRLRAALSRGLSRRAPKAPRGAASAASFAGLLQNRRKNGEAFLNYLCIKTLRVGSLFYFLGFQVDMTHRSDSEHVQNLVQLEMDAIVSTILYAQEDVLSRLQVVEDFDQKAWLLRKEYDHANFASLEHDQRMLTKNTFLEVQADEDERPLRRSVSDSIFEEGSNTSEEAFTKTLKILKDQADWLHEKATVKDEPQLEEKTENTKLPSVGSQFHPDRCTPCSFHCYSLRGCLHGEACEFCHLEHLRRPKPKKRGRKKPEEVSAGGSEGREVITQLRLDLVLCIRRPVSSMPVVEDGADGASRTQSVQDQVQGAMAVMQDNMRAMAERDSQLNQLEARTNDLQGASKAFSSGAKRLQRHYQWQRYKFYFAIGAVVVLVVALILLPSQYKVPFFAVSAVLLGALALIQAALGSTREPPEPEDAQVELGESLTRDGRDGMDQQARYPQLPLWSEEALQAVMQAWAPRAPQRPCIGPQGHCPPGHIPITAGLKQGMPRIPVVPAPAAWAGGALRSQMAQLPGKSGGAGCWASVPILRQRLCTGRSVLPQMRSAQSRGEAFRASSAWLSGLQLWPRLPSWAKGGAFAFVCVLQSGDVCDGSGGEARGLSFTPSPASAPALVFQQEQVVREASAPAPQASACPFLGAMLPLPAVPQVKEIVEVASTAATTQPEDSMKQFQVVIREKPVSQQVEKVVEVPHVSVSDSTIEVPVSLVQEKVVEVPEVQYVELLKQVPKVQYQERLLQVEKLVAEGRTLEVEVPVEVQQERLVEVSQAQPLEICREVAKVQRQSLAKHFAKPVVQWKESLREVPQTTIREQIQEVPTARIVELLREVPKPEIQKVEKPVEVPSIQLTERIVEVPSVELRETASEVAARVEVREVVRQVPKVEVQFVEKKIPKPVIQYVEKTVEVPHVVYEERIVEVPEIEVKELIRQVPVPVIQYVEKRVPKCSVRLLEKLQEVPQAFQEERAVEVQQAVGVDLEVHVPKVSYTEVEKEVAAVTLQPREKVVEVPVILREERLVEVPKVQAVPVVTQHLRPAVEFVEKPVAVAEISLEERQVQAKPTVLIEEELLEIPQQQLVEVTRQELQPVLEEVVKEVPKYRVEYLEKVVEVQSQVLPQDGDGAAEAAASKATASFERCQLCRHHHEAVTENPTQSTNPTQSSTTADMLLHP</sequence>
<dbReference type="EMBL" id="CAJNJA010057774">
    <property type="protein sequence ID" value="CAE7863311.1"/>
    <property type="molecule type" value="Genomic_DNA"/>
</dbReference>
<keyword evidence="6" id="KW-1185">Reference proteome</keyword>
<dbReference type="InterPro" id="IPR016444">
    <property type="entry name" value="Synaptobrevin/VAMP"/>
</dbReference>
<keyword evidence="3" id="KW-0472">Membrane</keyword>
<dbReference type="PANTHER" id="PTHR45701">
    <property type="entry name" value="SYNAPTOBREVIN FAMILY MEMBER"/>
    <property type="match status" value="1"/>
</dbReference>
<feature type="domain" description="V-SNARE coiled-coil homology" evidence="4">
    <location>
        <begin position="394"/>
        <end position="454"/>
    </location>
</feature>
<keyword evidence="3" id="KW-1133">Transmembrane helix</keyword>
<proteinExistence type="predicted"/>
<accession>A0A813AD26</accession>
<dbReference type="GO" id="GO:0016020">
    <property type="term" value="C:membrane"/>
    <property type="evidence" value="ECO:0007669"/>
    <property type="project" value="InterPro"/>
</dbReference>
<keyword evidence="3" id="KW-0812">Transmembrane</keyword>
<feature type="compositionally biased region" description="Low complexity" evidence="2">
    <location>
        <begin position="1238"/>
        <end position="1251"/>
    </location>
</feature>
<protein>
    <submittedName>
        <fullName evidence="5">Vamp1 protein</fullName>
    </submittedName>
</protein>
<dbReference type="PROSITE" id="PS50892">
    <property type="entry name" value="V_SNARE"/>
    <property type="match status" value="1"/>
</dbReference>
<feature type="region of interest" description="Disordered" evidence="2">
    <location>
        <begin position="1233"/>
        <end position="1258"/>
    </location>
</feature>
<organism evidence="5 6">
    <name type="scientific">Symbiodinium necroappetens</name>
    <dbReference type="NCBI Taxonomy" id="1628268"/>
    <lineage>
        <taxon>Eukaryota</taxon>
        <taxon>Sar</taxon>
        <taxon>Alveolata</taxon>
        <taxon>Dinophyceae</taxon>
        <taxon>Suessiales</taxon>
        <taxon>Symbiodiniaceae</taxon>
        <taxon>Symbiodinium</taxon>
    </lineage>
</organism>
<gene>
    <name evidence="5" type="primary">Vamp1</name>
    <name evidence="5" type="ORF">SNEC2469_LOCUS27432</name>
</gene>
<feature type="transmembrane region" description="Helical" evidence="3">
    <location>
        <begin position="482"/>
        <end position="501"/>
    </location>
</feature>
<dbReference type="PRINTS" id="PR00219">
    <property type="entry name" value="SYNAPTOBREVN"/>
</dbReference>
<dbReference type="InterPro" id="IPR001388">
    <property type="entry name" value="Synaptobrevin-like"/>
</dbReference>
<reference evidence="5" key="1">
    <citation type="submission" date="2021-02" db="EMBL/GenBank/DDBJ databases">
        <authorList>
            <person name="Dougan E. K."/>
            <person name="Rhodes N."/>
            <person name="Thang M."/>
            <person name="Chan C."/>
        </authorList>
    </citation>
    <scope>NUCLEOTIDE SEQUENCE</scope>
</reference>
<dbReference type="Gene3D" id="1.20.5.110">
    <property type="match status" value="1"/>
</dbReference>
<evidence type="ECO:0000256" key="1">
    <source>
        <dbReference type="PROSITE-ProRule" id="PRU00290"/>
    </source>
</evidence>
<keyword evidence="1" id="KW-0175">Coiled coil</keyword>
<comment type="caution">
    <text evidence="5">The sequence shown here is derived from an EMBL/GenBank/DDBJ whole genome shotgun (WGS) entry which is preliminary data.</text>
</comment>
<feature type="transmembrane region" description="Helical" evidence="3">
    <location>
        <begin position="456"/>
        <end position="475"/>
    </location>
</feature>
<dbReference type="GO" id="GO:0016192">
    <property type="term" value="P:vesicle-mediated transport"/>
    <property type="evidence" value="ECO:0007669"/>
    <property type="project" value="InterPro"/>
</dbReference>
<dbReference type="AlphaFoldDB" id="A0A813AD26"/>
<name>A0A813AD26_9DINO</name>
<dbReference type="InterPro" id="IPR042855">
    <property type="entry name" value="V_SNARE_CC"/>
</dbReference>
<dbReference type="InterPro" id="IPR022086">
    <property type="entry name" value="IMCp"/>
</dbReference>
<evidence type="ECO:0000259" key="4">
    <source>
        <dbReference type="PROSITE" id="PS50892"/>
    </source>
</evidence>